<dbReference type="STRING" id="189425.PGRAT_17020"/>
<dbReference type="Gene3D" id="3.30.720.110">
    <property type="match status" value="1"/>
</dbReference>
<keyword evidence="2" id="KW-0489">Methyltransferase</keyword>
<keyword evidence="3" id="KW-1185">Reference proteome</keyword>
<dbReference type="GO" id="GO:0032259">
    <property type="term" value="P:methylation"/>
    <property type="evidence" value="ECO:0007669"/>
    <property type="project" value="UniProtKB-KW"/>
</dbReference>
<dbReference type="GO" id="GO:0008168">
    <property type="term" value="F:methyltransferase activity"/>
    <property type="evidence" value="ECO:0007669"/>
    <property type="project" value="UniProtKB-KW"/>
</dbReference>
<feature type="domain" description="PhnB-like" evidence="1">
    <location>
        <begin position="8"/>
        <end position="131"/>
    </location>
</feature>
<dbReference type="RefSeq" id="WP_025708091.1">
    <property type="nucleotide sequence ID" value="NZ_CP009287.1"/>
</dbReference>
<dbReference type="Proteomes" id="UP000029500">
    <property type="component" value="Chromosome"/>
</dbReference>
<sequence>MTHAQPGISTFLMFEGQAEEAMNFYISLFDRSEVTSIKRYGPGEAGAEGTVMHASFTIKGASFMCIDSHVKHGFSFTPSISLYVNCASEAELDTVFEQLSQGGNVLMPLGEYPFSRKFGWVADRFGVTWQLNLPDPE</sequence>
<dbReference type="PANTHER" id="PTHR33990:SF4">
    <property type="entry name" value="PHNB-LIKE DOMAIN-CONTAINING PROTEIN"/>
    <property type="match status" value="1"/>
</dbReference>
<reference evidence="2 3" key="1">
    <citation type="submission" date="2014-08" db="EMBL/GenBank/DDBJ databases">
        <title>Comparative genomics of the Paenibacillus odorifer group.</title>
        <authorList>
            <person name="den Bakker H.C."/>
            <person name="Tsai Y.-C."/>
            <person name="Martin N."/>
            <person name="Korlach J."/>
            <person name="Wiedmann M."/>
        </authorList>
    </citation>
    <scope>NUCLEOTIDE SEQUENCE [LARGE SCALE GENOMIC DNA]</scope>
    <source>
        <strain evidence="2 3">DSM 15220</strain>
    </source>
</reference>
<evidence type="ECO:0000313" key="3">
    <source>
        <dbReference type="Proteomes" id="UP000029500"/>
    </source>
</evidence>
<evidence type="ECO:0000259" key="1">
    <source>
        <dbReference type="Pfam" id="PF06983"/>
    </source>
</evidence>
<accession>A0A089NJ89</accession>
<organism evidence="2 3">
    <name type="scientific">Paenibacillus graminis</name>
    <dbReference type="NCBI Taxonomy" id="189425"/>
    <lineage>
        <taxon>Bacteria</taxon>
        <taxon>Bacillati</taxon>
        <taxon>Bacillota</taxon>
        <taxon>Bacilli</taxon>
        <taxon>Bacillales</taxon>
        <taxon>Paenibacillaceae</taxon>
        <taxon>Paenibacillus</taxon>
    </lineage>
</organism>
<keyword evidence="2" id="KW-0808">Transferase</keyword>
<dbReference type="Gene3D" id="3.30.720.100">
    <property type="match status" value="1"/>
</dbReference>
<proteinExistence type="predicted"/>
<gene>
    <name evidence="2" type="ORF">PGRAT_17020</name>
</gene>
<dbReference type="InterPro" id="IPR028973">
    <property type="entry name" value="PhnB-like"/>
</dbReference>
<name>A0A089NJ89_9BACL</name>
<dbReference type="PANTHER" id="PTHR33990">
    <property type="entry name" value="PROTEIN YJDN-RELATED"/>
    <property type="match status" value="1"/>
</dbReference>
<dbReference type="AlphaFoldDB" id="A0A089NJ89"/>
<keyword evidence="2" id="KW-0830">Ubiquinone</keyword>
<dbReference type="HOGENOM" id="CLU_046006_17_4_9"/>
<dbReference type="EMBL" id="CP009287">
    <property type="protein sequence ID" value="AIQ69139.1"/>
    <property type="molecule type" value="Genomic_DNA"/>
</dbReference>
<dbReference type="OrthoDB" id="9806473at2"/>
<dbReference type="CDD" id="cd06588">
    <property type="entry name" value="PhnB_like"/>
    <property type="match status" value="1"/>
</dbReference>
<dbReference type="KEGG" id="pgm:PGRAT_17020"/>
<dbReference type="InterPro" id="IPR029068">
    <property type="entry name" value="Glyas_Bleomycin-R_OHBP_Dase"/>
</dbReference>
<dbReference type="SUPFAM" id="SSF54593">
    <property type="entry name" value="Glyoxalase/Bleomycin resistance protein/Dihydroxybiphenyl dioxygenase"/>
    <property type="match status" value="1"/>
</dbReference>
<dbReference type="PIRSF" id="PIRSF021700">
    <property type="entry name" value="3_dmu_93_MTrfase"/>
    <property type="match status" value="1"/>
</dbReference>
<dbReference type="Pfam" id="PF06983">
    <property type="entry name" value="3-dmu-9_3-mt"/>
    <property type="match status" value="1"/>
</dbReference>
<protein>
    <submittedName>
        <fullName evidence="2">3-demethylubiquinone-9 3-methyltransferase</fullName>
    </submittedName>
</protein>
<dbReference type="eggNOG" id="COG3865">
    <property type="taxonomic scope" value="Bacteria"/>
</dbReference>
<evidence type="ECO:0000313" key="2">
    <source>
        <dbReference type="EMBL" id="AIQ69139.1"/>
    </source>
</evidence>
<dbReference type="InterPro" id="IPR009725">
    <property type="entry name" value="3_dmu_93_MTrfase"/>
</dbReference>